<dbReference type="Gene3D" id="3.40.50.300">
    <property type="entry name" value="P-loop containing nucleotide triphosphate hydrolases"/>
    <property type="match status" value="1"/>
</dbReference>
<evidence type="ECO:0000256" key="1">
    <source>
        <dbReference type="SAM" id="MobiDB-lite"/>
    </source>
</evidence>
<evidence type="ECO:0000256" key="2">
    <source>
        <dbReference type="SAM" id="Phobius"/>
    </source>
</evidence>
<dbReference type="Gene3D" id="3.30.420.240">
    <property type="match status" value="1"/>
</dbReference>
<keyword evidence="2" id="KW-0472">Membrane</keyword>
<evidence type="ECO:0008006" key="5">
    <source>
        <dbReference type="Google" id="ProtNLM"/>
    </source>
</evidence>
<name>A0A942WPC0_VEIPA</name>
<dbReference type="EMBL" id="JAGZMU010000005">
    <property type="protein sequence ID" value="MBS4893852.1"/>
    <property type="molecule type" value="Genomic_DNA"/>
</dbReference>
<dbReference type="AlphaFoldDB" id="A0A942WPC0"/>
<feature type="region of interest" description="Disordered" evidence="1">
    <location>
        <begin position="1"/>
        <end position="25"/>
    </location>
</feature>
<protein>
    <recommendedName>
        <fullName evidence="5">Terminase</fullName>
    </recommendedName>
</protein>
<feature type="transmembrane region" description="Helical" evidence="2">
    <location>
        <begin position="83"/>
        <end position="104"/>
    </location>
</feature>
<evidence type="ECO:0000313" key="4">
    <source>
        <dbReference type="Proteomes" id="UP000778864"/>
    </source>
</evidence>
<dbReference type="Proteomes" id="UP000778864">
    <property type="component" value="Unassembled WGS sequence"/>
</dbReference>
<dbReference type="RefSeq" id="WP_278468221.1">
    <property type="nucleotide sequence ID" value="NZ_JAGZMU010000005.1"/>
</dbReference>
<dbReference type="InterPro" id="IPR027417">
    <property type="entry name" value="P-loop_NTPase"/>
</dbReference>
<evidence type="ECO:0000313" key="3">
    <source>
        <dbReference type="EMBL" id="MBS4893852.1"/>
    </source>
</evidence>
<gene>
    <name evidence="3" type="ORF">KHZ90_08755</name>
</gene>
<keyword evidence="2" id="KW-1133">Transmembrane helix</keyword>
<dbReference type="Pfam" id="PF03237">
    <property type="entry name" value="Terminase_6N"/>
    <property type="match status" value="1"/>
</dbReference>
<sequence length="581" mass="66619">MATHKNFSKKKQLKQSGSYDNVDSPLANDPINDTEKECLSDDAWVEYIDYYRQYIDKFCIEVLGLKLHFFQRLILRAMARHQYVMLICCRGLGKSFLSAVFFVASCILYKGLKCGIASGQGQQARNVIIQKVQGELATNPAIRREIVFPIKTGSNDCVCTFRNGSEIRAIVLGRNQGDGARSWRFNYLLVDEARLVPDNVISTILIPMTKTKRPVAIEHNEKEKGKVIFISSAFLKTSDLYKRFKYFCDKMAEGNPNYWACCLDYKVGIEAGIFDEEDIQEERNKPDTTEEIFQYEYCGVFVGSSGDSYFPYELTNPQRTIDLPEISQPKKSKTEYIIVHDVAISSASNSDNACTHVIKLKERGDGLYYKDVVFTKTHNGTSLPDQMEFLRELYHLKFPNTIKIVVDINGNGRPLPSLFYSVWEYKDEKTGEVIEYPPLVMDNDEEGMALKGAIPIIRGIHATNSSNNDMYTYAKACFENKTLRLLKHSQEKDSDYKSQKISVEEFQNFIQTDLLISELSNIKQEISEKGNIMYNRIVKTQKRDRATSLIYGLTIVEEMEVENRKTRLGVKKHNMLDYCIF</sequence>
<proteinExistence type="predicted"/>
<comment type="caution">
    <text evidence="3">The sequence shown here is derived from an EMBL/GenBank/DDBJ whole genome shotgun (WGS) entry which is preliminary data.</text>
</comment>
<keyword evidence="2" id="KW-0812">Transmembrane</keyword>
<accession>A0A942WPC0</accession>
<organism evidence="3 4">
    <name type="scientific">Veillonella parvula</name>
    <name type="common">Staphylococcus parvulus</name>
    <dbReference type="NCBI Taxonomy" id="29466"/>
    <lineage>
        <taxon>Bacteria</taxon>
        <taxon>Bacillati</taxon>
        <taxon>Bacillota</taxon>
        <taxon>Negativicutes</taxon>
        <taxon>Veillonellales</taxon>
        <taxon>Veillonellaceae</taxon>
        <taxon>Veillonella</taxon>
    </lineage>
</organism>
<reference evidence="3" key="1">
    <citation type="submission" date="2021-02" db="EMBL/GenBank/DDBJ databases">
        <title>Infant gut strain persistence is associated with maternal origin, phylogeny, and functional potential including surface adhesion and iron acquisition.</title>
        <authorList>
            <person name="Lou Y.C."/>
        </authorList>
    </citation>
    <scope>NUCLEOTIDE SEQUENCE</scope>
    <source>
        <strain evidence="3">L3_108_031G1_dasL3_108_031G1_concoct_20</strain>
    </source>
</reference>
<feature type="compositionally biased region" description="Basic residues" evidence="1">
    <location>
        <begin position="1"/>
        <end position="13"/>
    </location>
</feature>